<dbReference type="RefSeq" id="WP_375523794.1">
    <property type="nucleotide sequence ID" value="NZ_JBHILM010000003.1"/>
</dbReference>
<accession>A0ABV5B353</accession>
<dbReference type="InterPro" id="IPR035903">
    <property type="entry name" value="HesB-like_dom_sf"/>
</dbReference>
<evidence type="ECO:0000313" key="2">
    <source>
        <dbReference type="EMBL" id="MFB5679960.1"/>
    </source>
</evidence>
<dbReference type="Proteomes" id="UP001580407">
    <property type="component" value="Unassembled WGS sequence"/>
</dbReference>
<evidence type="ECO:0000313" key="3">
    <source>
        <dbReference type="Proteomes" id="UP001580407"/>
    </source>
</evidence>
<dbReference type="SUPFAM" id="SSF89360">
    <property type="entry name" value="HesB-like domain"/>
    <property type="match status" value="1"/>
</dbReference>
<dbReference type="InterPro" id="IPR000361">
    <property type="entry name" value="ATAP_core_dom"/>
</dbReference>
<gene>
    <name evidence="2" type="ORF">ACE3NQ_03375</name>
</gene>
<name>A0ABV5B353_9BACL</name>
<organism evidence="2 3">
    <name type="scientific">Paenibacillus terreus</name>
    <dbReference type="NCBI Taxonomy" id="1387834"/>
    <lineage>
        <taxon>Bacteria</taxon>
        <taxon>Bacillati</taxon>
        <taxon>Bacillota</taxon>
        <taxon>Bacilli</taxon>
        <taxon>Bacillales</taxon>
        <taxon>Paenibacillaceae</taxon>
        <taxon>Paenibacillus</taxon>
    </lineage>
</organism>
<dbReference type="Pfam" id="PF01521">
    <property type="entry name" value="Fe-S_biosyn"/>
    <property type="match status" value="1"/>
</dbReference>
<feature type="domain" description="Core" evidence="1">
    <location>
        <begin position="1"/>
        <end position="102"/>
    </location>
</feature>
<sequence length="106" mass="12159">MHIEMNDITRDKLKNSLGNRPGCFKLFIDTEDCGCNGVIVILIVDGPNRTDITFQTEPFTFLVDPQQKPQFEEKLRLQADENYPSFKLSSDSALYSSNVRLRDMRA</sequence>
<comment type="caution">
    <text evidence="2">The sequence shown here is derived from an EMBL/GenBank/DDBJ whole genome shotgun (WGS) entry which is preliminary data.</text>
</comment>
<evidence type="ECO:0000259" key="1">
    <source>
        <dbReference type="Pfam" id="PF01521"/>
    </source>
</evidence>
<keyword evidence="3" id="KW-1185">Reference proteome</keyword>
<protein>
    <submittedName>
        <fullName evidence="2">Iron-sulfur cluster biosynthesis family protein</fullName>
    </submittedName>
</protein>
<proteinExistence type="predicted"/>
<reference evidence="2 3" key="1">
    <citation type="submission" date="2024-09" db="EMBL/GenBank/DDBJ databases">
        <authorList>
            <person name="Ruan L."/>
        </authorList>
    </citation>
    <scope>NUCLEOTIDE SEQUENCE [LARGE SCALE GENOMIC DNA]</scope>
    <source>
        <strain evidence="2 3">D33</strain>
    </source>
</reference>
<dbReference type="EMBL" id="JBHILM010000003">
    <property type="protein sequence ID" value="MFB5679960.1"/>
    <property type="molecule type" value="Genomic_DNA"/>
</dbReference>
<dbReference type="Gene3D" id="2.60.300.12">
    <property type="entry name" value="HesB-like domain"/>
    <property type="match status" value="1"/>
</dbReference>